<dbReference type="AlphaFoldDB" id="A0AAV1XA07"/>
<name>A0AAV1XA07_LUPLU</name>
<proteinExistence type="predicted"/>
<comment type="caution">
    <text evidence="2">The sequence shown here is derived from an EMBL/GenBank/DDBJ whole genome shotgun (WGS) entry which is preliminary data.</text>
</comment>
<dbReference type="PANTHER" id="PTHR32246:SF74">
    <property type="entry name" value="BON1-ASSOCIATED-LIKE PROTEIN"/>
    <property type="match status" value="1"/>
</dbReference>
<feature type="domain" description="C2" evidence="1">
    <location>
        <begin position="47"/>
        <end position="145"/>
    </location>
</feature>
<dbReference type="CDD" id="cd04051">
    <property type="entry name" value="C2_SRC2_like"/>
    <property type="match status" value="1"/>
</dbReference>
<sequence>MKSNLLIKPPFLHSLPLNKNTHLDTHIPYYTFLSTLLFYTMGSSSRILEITVISGENLHVKDEAYVVIRAESINCHTTKPATDNDSDDSSFISWNEKLLVNMPMHAKSITFEVQCKKSSKGAARTVGVARIAVSDFMGISVPENSLQVLSYRLRDWEGKRNGVIHFAVRVVEEEEFPAKGMVASVKDCGEKLRRVHQDDKKSCGVIASSPFWWNYPNII</sequence>
<dbReference type="PANTHER" id="PTHR32246">
    <property type="entry name" value="INGRESSION PROTEIN FIC1"/>
    <property type="match status" value="1"/>
</dbReference>
<dbReference type="InterPro" id="IPR035892">
    <property type="entry name" value="C2_domain_sf"/>
</dbReference>
<accession>A0AAV1XA07</accession>
<reference evidence="2 3" key="1">
    <citation type="submission" date="2024-03" db="EMBL/GenBank/DDBJ databases">
        <authorList>
            <person name="Martinez-Hernandez J."/>
        </authorList>
    </citation>
    <scope>NUCLEOTIDE SEQUENCE [LARGE SCALE GENOMIC DNA]</scope>
</reference>
<dbReference type="InterPro" id="IPR000008">
    <property type="entry name" value="C2_dom"/>
</dbReference>
<dbReference type="InterPro" id="IPR044750">
    <property type="entry name" value="C2_SRC2/BAP"/>
</dbReference>
<gene>
    <name evidence="2" type="ORF">LLUT_LOCUS19397</name>
</gene>
<evidence type="ECO:0000313" key="2">
    <source>
        <dbReference type="EMBL" id="CAL0318337.1"/>
    </source>
</evidence>
<dbReference type="SUPFAM" id="SSF49562">
    <property type="entry name" value="C2 domain (Calcium/lipid-binding domain, CaLB)"/>
    <property type="match status" value="1"/>
</dbReference>
<dbReference type="Gene3D" id="2.60.40.150">
    <property type="entry name" value="C2 domain"/>
    <property type="match status" value="1"/>
</dbReference>
<dbReference type="Proteomes" id="UP001497480">
    <property type="component" value="Unassembled WGS sequence"/>
</dbReference>
<dbReference type="EMBL" id="CAXHTB010000013">
    <property type="protein sequence ID" value="CAL0318337.1"/>
    <property type="molecule type" value="Genomic_DNA"/>
</dbReference>
<dbReference type="Pfam" id="PF00168">
    <property type="entry name" value="C2"/>
    <property type="match status" value="1"/>
</dbReference>
<dbReference type="GO" id="GO:0006952">
    <property type="term" value="P:defense response"/>
    <property type="evidence" value="ECO:0007669"/>
    <property type="project" value="InterPro"/>
</dbReference>
<organism evidence="2 3">
    <name type="scientific">Lupinus luteus</name>
    <name type="common">European yellow lupine</name>
    <dbReference type="NCBI Taxonomy" id="3873"/>
    <lineage>
        <taxon>Eukaryota</taxon>
        <taxon>Viridiplantae</taxon>
        <taxon>Streptophyta</taxon>
        <taxon>Embryophyta</taxon>
        <taxon>Tracheophyta</taxon>
        <taxon>Spermatophyta</taxon>
        <taxon>Magnoliopsida</taxon>
        <taxon>eudicotyledons</taxon>
        <taxon>Gunneridae</taxon>
        <taxon>Pentapetalae</taxon>
        <taxon>rosids</taxon>
        <taxon>fabids</taxon>
        <taxon>Fabales</taxon>
        <taxon>Fabaceae</taxon>
        <taxon>Papilionoideae</taxon>
        <taxon>50 kb inversion clade</taxon>
        <taxon>genistoids sensu lato</taxon>
        <taxon>core genistoids</taxon>
        <taxon>Genisteae</taxon>
        <taxon>Lupinus</taxon>
    </lineage>
</organism>
<keyword evidence="3" id="KW-1185">Reference proteome</keyword>
<evidence type="ECO:0000259" key="1">
    <source>
        <dbReference type="SMART" id="SM00239"/>
    </source>
</evidence>
<evidence type="ECO:0000313" key="3">
    <source>
        <dbReference type="Proteomes" id="UP001497480"/>
    </source>
</evidence>
<protein>
    <recommendedName>
        <fullName evidence="1">C2 domain-containing protein</fullName>
    </recommendedName>
</protein>
<dbReference type="SMART" id="SM00239">
    <property type="entry name" value="C2"/>
    <property type="match status" value="1"/>
</dbReference>